<gene>
    <name evidence="1" type="ORF">LCGC14_1979190</name>
</gene>
<comment type="caution">
    <text evidence="1">The sequence shown here is derived from an EMBL/GenBank/DDBJ whole genome shotgun (WGS) entry which is preliminary data.</text>
</comment>
<accession>A0A0F9FXN1</accession>
<dbReference type="EMBL" id="LAZR01022114">
    <property type="protein sequence ID" value="KKL82996.1"/>
    <property type="molecule type" value="Genomic_DNA"/>
</dbReference>
<sequence>MKDSQPEEKGSEKEEQEDYRRKYLVELLILNMDRRF</sequence>
<protein>
    <submittedName>
        <fullName evidence="1">Uncharacterized protein</fullName>
    </submittedName>
</protein>
<proteinExistence type="predicted"/>
<dbReference type="AlphaFoldDB" id="A0A0F9FXN1"/>
<evidence type="ECO:0000313" key="1">
    <source>
        <dbReference type="EMBL" id="KKL82996.1"/>
    </source>
</evidence>
<name>A0A0F9FXN1_9ZZZZ</name>
<organism evidence="1">
    <name type="scientific">marine sediment metagenome</name>
    <dbReference type="NCBI Taxonomy" id="412755"/>
    <lineage>
        <taxon>unclassified sequences</taxon>
        <taxon>metagenomes</taxon>
        <taxon>ecological metagenomes</taxon>
    </lineage>
</organism>
<reference evidence="1" key="1">
    <citation type="journal article" date="2015" name="Nature">
        <title>Complex archaea that bridge the gap between prokaryotes and eukaryotes.</title>
        <authorList>
            <person name="Spang A."/>
            <person name="Saw J.H."/>
            <person name="Jorgensen S.L."/>
            <person name="Zaremba-Niedzwiedzka K."/>
            <person name="Martijn J."/>
            <person name="Lind A.E."/>
            <person name="van Eijk R."/>
            <person name="Schleper C."/>
            <person name="Guy L."/>
            <person name="Ettema T.J."/>
        </authorList>
    </citation>
    <scope>NUCLEOTIDE SEQUENCE</scope>
</reference>